<accession>A0A518G8H8</accession>
<name>A0A518G8H8_9BACT</name>
<dbReference type="AlphaFoldDB" id="A0A518G8H8"/>
<dbReference type="RefSeq" id="WP_145079178.1">
    <property type="nucleotide sequence ID" value="NZ_CP036298.1"/>
</dbReference>
<dbReference type="InterPro" id="IPR018319">
    <property type="entry name" value="SelA-like"/>
</dbReference>
<keyword evidence="2" id="KW-0663">Pyridoxal phosphate</keyword>
<evidence type="ECO:0000313" key="4">
    <source>
        <dbReference type="EMBL" id="QDV24889.1"/>
    </source>
</evidence>
<comment type="cofactor">
    <cofactor evidence="1">
        <name>pyridoxal 5'-phosphate</name>
        <dbReference type="ChEBI" id="CHEBI:597326"/>
    </cofactor>
</comment>
<dbReference type="EMBL" id="CP036298">
    <property type="protein sequence ID" value="QDV24889.1"/>
    <property type="molecule type" value="Genomic_DNA"/>
</dbReference>
<keyword evidence="5" id="KW-1185">Reference proteome</keyword>
<organism evidence="4 5">
    <name type="scientific">Aureliella helgolandensis</name>
    <dbReference type="NCBI Taxonomy" id="2527968"/>
    <lineage>
        <taxon>Bacteria</taxon>
        <taxon>Pseudomonadati</taxon>
        <taxon>Planctomycetota</taxon>
        <taxon>Planctomycetia</taxon>
        <taxon>Pirellulales</taxon>
        <taxon>Pirellulaceae</taxon>
        <taxon>Aureliella</taxon>
    </lineage>
</organism>
<sequence>MIKIPRRLDDILPAAAMERVLDVLQQPELTASVRETLSKMGVKELNPIEKMQDAWRQTRVWLESMTGIQGSRRAATAVLNATGQLFHPQLAGSSMASAVAYGYANAALSFQFLEELQMRAQQVGRTTLGCAHTAWVSDVGNALRLVAKQFGATSLVVARSDLLRIAVLGDVSSLLELANLPITEIGATNQTTVDDWQQTLVQPSQLVVLVSPNSLPPSEAAAQRTAAIEAAQASGAQVLEILLDGVVSPAVAETLHCPLASQRLASGVDGIILPLNFLLGGPRGVLVAGEDARLGKLQRLADMGGVALSGPGLAAAVITLQFEQQGNESEAGVASALQLNPENLKDRASRLVIQLNDYGPIAMAEAVERRIPIGPAPWNRYELSNWAVKLTPRSTVASITDPLRQHREGRAILADYDATHAYFDLRFIMPSADHELVEAVSALVPNADGASHSTMESGG</sequence>
<dbReference type="KEGG" id="ahel:Q31a_32110"/>
<reference evidence="4 5" key="1">
    <citation type="submission" date="2019-02" db="EMBL/GenBank/DDBJ databases">
        <title>Deep-cultivation of Planctomycetes and their phenomic and genomic characterization uncovers novel biology.</title>
        <authorList>
            <person name="Wiegand S."/>
            <person name="Jogler M."/>
            <person name="Boedeker C."/>
            <person name="Pinto D."/>
            <person name="Vollmers J."/>
            <person name="Rivas-Marin E."/>
            <person name="Kohn T."/>
            <person name="Peeters S.H."/>
            <person name="Heuer A."/>
            <person name="Rast P."/>
            <person name="Oberbeckmann S."/>
            <person name="Bunk B."/>
            <person name="Jeske O."/>
            <person name="Meyerdierks A."/>
            <person name="Storesund J.E."/>
            <person name="Kallscheuer N."/>
            <person name="Luecker S."/>
            <person name="Lage O.M."/>
            <person name="Pohl T."/>
            <person name="Merkel B.J."/>
            <person name="Hornburger P."/>
            <person name="Mueller R.-W."/>
            <person name="Bruemmer F."/>
            <person name="Labrenz M."/>
            <person name="Spormann A.M."/>
            <person name="Op den Camp H."/>
            <person name="Overmann J."/>
            <person name="Amann R."/>
            <person name="Jetten M.S.M."/>
            <person name="Mascher T."/>
            <person name="Medema M.H."/>
            <person name="Devos D.P."/>
            <person name="Kaster A.-K."/>
            <person name="Ovreas L."/>
            <person name="Rohde M."/>
            <person name="Galperin M.Y."/>
            <person name="Jogler C."/>
        </authorList>
    </citation>
    <scope>NUCLEOTIDE SEQUENCE [LARGE SCALE GENOMIC DNA]</scope>
    <source>
        <strain evidence="4 5">Q31a</strain>
    </source>
</reference>
<gene>
    <name evidence="4" type="ORF">Q31a_32110</name>
</gene>
<evidence type="ECO:0000256" key="3">
    <source>
        <dbReference type="ARBA" id="ARBA00044507"/>
    </source>
</evidence>
<dbReference type="PANTHER" id="PTHR32328:SF0">
    <property type="entry name" value="L-SERYL-TRNA(SEC) SELENIUM TRANSFERASE"/>
    <property type="match status" value="1"/>
</dbReference>
<comment type="similarity">
    <text evidence="3">Belongs to the SelA family.</text>
</comment>
<evidence type="ECO:0000256" key="2">
    <source>
        <dbReference type="ARBA" id="ARBA00022898"/>
    </source>
</evidence>
<evidence type="ECO:0000313" key="5">
    <source>
        <dbReference type="Proteomes" id="UP000318017"/>
    </source>
</evidence>
<dbReference type="InterPro" id="IPR015421">
    <property type="entry name" value="PyrdxlP-dep_Trfase_major"/>
</dbReference>
<evidence type="ECO:0000256" key="1">
    <source>
        <dbReference type="ARBA" id="ARBA00001933"/>
    </source>
</evidence>
<proteinExistence type="inferred from homology"/>
<dbReference type="Gene3D" id="3.90.1150.180">
    <property type="match status" value="1"/>
</dbReference>
<protein>
    <submittedName>
        <fullName evidence="4">Selenocysteine synthase</fullName>
    </submittedName>
</protein>
<dbReference type="Proteomes" id="UP000318017">
    <property type="component" value="Chromosome"/>
</dbReference>
<dbReference type="Gene3D" id="3.40.640.10">
    <property type="entry name" value="Type I PLP-dependent aspartate aminotransferase-like (Major domain)"/>
    <property type="match status" value="1"/>
</dbReference>
<dbReference type="Pfam" id="PF03841">
    <property type="entry name" value="SelA"/>
    <property type="match status" value="1"/>
</dbReference>
<dbReference type="PANTHER" id="PTHR32328">
    <property type="entry name" value="L-SERYL-TRNA(SEC) SELENIUM TRANSFERASE"/>
    <property type="match status" value="1"/>
</dbReference>
<dbReference type="GO" id="GO:0004125">
    <property type="term" value="F:L-seryl-tRNA(Sec) selenium transferase activity"/>
    <property type="evidence" value="ECO:0007669"/>
    <property type="project" value="TreeGrafter"/>
</dbReference>